<evidence type="ECO:0000313" key="8">
    <source>
        <dbReference type="EMBL" id="GKV40716.1"/>
    </source>
</evidence>
<organism evidence="8 9">
    <name type="scientific">Rubroshorea leprosula</name>
    <dbReference type="NCBI Taxonomy" id="152421"/>
    <lineage>
        <taxon>Eukaryota</taxon>
        <taxon>Viridiplantae</taxon>
        <taxon>Streptophyta</taxon>
        <taxon>Embryophyta</taxon>
        <taxon>Tracheophyta</taxon>
        <taxon>Spermatophyta</taxon>
        <taxon>Magnoliopsida</taxon>
        <taxon>eudicotyledons</taxon>
        <taxon>Gunneridae</taxon>
        <taxon>Pentapetalae</taxon>
        <taxon>rosids</taxon>
        <taxon>malvids</taxon>
        <taxon>Malvales</taxon>
        <taxon>Dipterocarpaceae</taxon>
        <taxon>Rubroshorea</taxon>
    </lineage>
</organism>
<feature type="binding site" evidence="7">
    <location>
        <position position="30"/>
    </location>
    <ligand>
        <name>Mg(2+)</name>
        <dbReference type="ChEBI" id="CHEBI:18420"/>
    </ligand>
</feature>
<keyword evidence="7" id="KW-0479">Metal-binding</keyword>
<dbReference type="EMBL" id="BPVZ01000143">
    <property type="protein sequence ID" value="GKV40716.1"/>
    <property type="molecule type" value="Genomic_DNA"/>
</dbReference>
<dbReference type="AlphaFoldDB" id="A0AAV5LT91"/>
<dbReference type="GO" id="GO:0015031">
    <property type="term" value="P:protein transport"/>
    <property type="evidence" value="ECO:0007669"/>
    <property type="project" value="UniProtKB-KW"/>
</dbReference>
<evidence type="ECO:0000256" key="7">
    <source>
        <dbReference type="PIRSR" id="PIRSR606689-2"/>
    </source>
</evidence>
<dbReference type="GO" id="GO:0005525">
    <property type="term" value="F:GTP binding"/>
    <property type="evidence" value="ECO:0007669"/>
    <property type="project" value="UniProtKB-KW"/>
</dbReference>
<sequence length="84" mass="9197">MPLTRAIDLLPLNSGGASSPTPGPDAVRETTILYKLKLEEIVTTIPTIEFNVETVEYKNISFTILDFLYCFGPGSLLLLVTHAD</sequence>
<dbReference type="InterPro" id="IPR027417">
    <property type="entry name" value="P-loop_NTPase"/>
</dbReference>
<dbReference type="SUPFAM" id="SSF52540">
    <property type="entry name" value="P-loop containing nucleoside triphosphate hydrolases"/>
    <property type="match status" value="1"/>
</dbReference>
<reference evidence="8 9" key="1">
    <citation type="journal article" date="2021" name="Commun. Biol.">
        <title>The genome of Shorea leprosula (Dipterocarpaceae) highlights the ecological relevance of drought in aseasonal tropical rainforests.</title>
        <authorList>
            <person name="Ng K.K.S."/>
            <person name="Kobayashi M.J."/>
            <person name="Fawcett J.A."/>
            <person name="Hatakeyama M."/>
            <person name="Paape T."/>
            <person name="Ng C.H."/>
            <person name="Ang C.C."/>
            <person name="Tnah L.H."/>
            <person name="Lee C.T."/>
            <person name="Nishiyama T."/>
            <person name="Sese J."/>
            <person name="O'Brien M.J."/>
            <person name="Copetti D."/>
            <person name="Mohd Noor M.I."/>
            <person name="Ong R.C."/>
            <person name="Putra M."/>
            <person name="Sireger I.Z."/>
            <person name="Indrioko S."/>
            <person name="Kosugi Y."/>
            <person name="Izuno A."/>
            <person name="Isagi Y."/>
            <person name="Lee S.L."/>
            <person name="Shimizu K.K."/>
        </authorList>
    </citation>
    <scope>NUCLEOTIDE SEQUENCE [LARGE SCALE GENOMIC DNA]</scope>
    <source>
        <strain evidence="8">214</strain>
    </source>
</reference>
<dbReference type="InterPro" id="IPR006689">
    <property type="entry name" value="Small_GTPase_ARF/SAR"/>
</dbReference>
<keyword evidence="3" id="KW-0547">Nucleotide-binding</keyword>
<dbReference type="Gene3D" id="3.40.50.300">
    <property type="entry name" value="P-loop containing nucleotide triphosphate hydrolases"/>
    <property type="match status" value="1"/>
</dbReference>
<name>A0AAV5LT91_9ROSI</name>
<keyword evidence="2" id="KW-0519">Myristate</keyword>
<evidence type="ECO:0000256" key="4">
    <source>
        <dbReference type="ARBA" id="ARBA00022892"/>
    </source>
</evidence>
<dbReference type="GO" id="GO:0046872">
    <property type="term" value="F:metal ion binding"/>
    <property type="evidence" value="ECO:0007669"/>
    <property type="project" value="UniProtKB-KW"/>
</dbReference>
<keyword evidence="9" id="KW-1185">Reference proteome</keyword>
<dbReference type="Pfam" id="PF00025">
    <property type="entry name" value="Arf"/>
    <property type="match status" value="1"/>
</dbReference>
<evidence type="ECO:0000313" key="9">
    <source>
        <dbReference type="Proteomes" id="UP001054252"/>
    </source>
</evidence>
<comment type="similarity">
    <text evidence="1">Belongs to the small GTPase superfamily. Arf family.</text>
</comment>
<accession>A0AAV5LT91</accession>
<evidence type="ECO:0000256" key="6">
    <source>
        <dbReference type="ARBA" id="ARBA00023134"/>
    </source>
</evidence>
<keyword evidence="4" id="KW-0931">ER-Golgi transport</keyword>
<protein>
    <submittedName>
        <fullName evidence="8">Uncharacterized protein</fullName>
    </submittedName>
</protein>
<gene>
    <name evidence="8" type="ORF">SLEP1_g48325</name>
</gene>
<evidence type="ECO:0000256" key="1">
    <source>
        <dbReference type="ARBA" id="ARBA00010290"/>
    </source>
</evidence>
<keyword evidence="5" id="KW-0813">Transport</keyword>
<feature type="binding site" evidence="7">
    <location>
        <position position="47"/>
    </location>
    <ligand>
        <name>Mg(2+)</name>
        <dbReference type="ChEBI" id="CHEBI:18420"/>
    </ligand>
</feature>
<dbReference type="PANTHER" id="PTHR11711">
    <property type="entry name" value="ADP RIBOSYLATION FACTOR-RELATED"/>
    <property type="match status" value="1"/>
</dbReference>
<evidence type="ECO:0000256" key="5">
    <source>
        <dbReference type="ARBA" id="ARBA00022927"/>
    </source>
</evidence>
<keyword evidence="2" id="KW-0449">Lipoprotein</keyword>
<dbReference type="GO" id="GO:0003924">
    <property type="term" value="F:GTPase activity"/>
    <property type="evidence" value="ECO:0007669"/>
    <property type="project" value="InterPro"/>
</dbReference>
<comment type="caution">
    <text evidence="8">The sequence shown here is derived from an EMBL/GenBank/DDBJ whole genome shotgun (WGS) entry which is preliminary data.</text>
</comment>
<keyword evidence="7" id="KW-0460">Magnesium</keyword>
<keyword evidence="5" id="KW-0653">Protein transport</keyword>
<keyword evidence="6" id="KW-0342">GTP-binding</keyword>
<dbReference type="GO" id="GO:0016192">
    <property type="term" value="P:vesicle-mediated transport"/>
    <property type="evidence" value="ECO:0007669"/>
    <property type="project" value="UniProtKB-KW"/>
</dbReference>
<evidence type="ECO:0000256" key="2">
    <source>
        <dbReference type="ARBA" id="ARBA00022707"/>
    </source>
</evidence>
<dbReference type="InterPro" id="IPR024156">
    <property type="entry name" value="Small_GTPase_ARF"/>
</dbReference>
<dbReference type="Proteomes" id="UP001054252">
    <property type="component" value="Unassembled WGS sequence"/>
</dbReference>
<evidence type="ECO:0000256" key="3">
    <source>
        <dbReference type="ARBA" id="ARBA00022741"/>
    </source>
</evidence>
<proteinExistence type="inferred from homology"/>